<organism evidence="1 2">
    <name type="scientific">Prevotella intermedia</name>
    <dbReference type="NCBI Taxonomy" id="28131"/>
    <lineage>
        <taxon>Bacteria</taxon>
        <taxon>Pseudomonadati</taxon>
        <taxon>Bacteroidota</taxon>
        <taxon>Bacteroidia</taxon>
        <taxon>Bacteroidales</taxon>
        <taxon>Prevotellaceae</taxon>
        <taxon>Prevotella</taxon>
    </lineage>
</organism>
<comment type="caution">
    <text evidence="1">The sequence shown here is derived from an EMBL/GenBank/DDBJ whole genome shotgun (WGS) entry which is preliminary data.</text>
</comment>
<dbReference type="EMBL" id="PGGD01000001">
    <property type="protein sequence ID" value="PJF01387.1"/>
    <property type="molecule type" value="Genomic_DNA"/>
</dbReference>
<dbReference type="AlphaFoldDB" id="A0A2M8MB00"/>
<evidence type="ECO:0000313" key="1">
    <source>
        <dbReference type="EMBL" id="PJF01387.1"/>
    </source>
</evidence>
<name>A0A2M8MB00_PREIN</name>
<gene>
    <name evidence="1" type="ORF">CUB97_09230</name>
</gene>
<evidence type="ECO:0000313" key="2">
    <source>
        <dbReference type="Proteomes" id="UP000228641"/>
    </source>
</evidence>
<dbReference type="Proteomes" id="UP000228641">
    <property type="component" value="Unassembled WGS sequence"/>
</dbReference>
<sequence>MEITGLHRRDKALYVLLLIESENGGLNFSLPMSVKEKRNYENRMKFMQNKYNLIYHALNGDKASAPRLEDPEIRRPIISNIRRCINKMSDVLHNVNDYNVSKNSYGNFCVNIPLENVLVREYGNERENVPIRKSLVFNKIRVV</sequence>
<protein>
    <submittedName>
        <fullName evidence="1">Uncharacterized protein</fullName>
    </submittedName>
</protein>
<accession>A0A2M8MB00</accession>
<proteinExistence type="predicted"/>
<reference evidence="1 2" key="1">
    <citation type="submission" date="2017-11" db="EMBL/GenBank/DDBJ databases">
        <title>Genome sequencing of Prevotella intermedia KCOM 1779.</title>
        <authorList>
            <person name="Kook J.-K."/>
            <person name="Park S.-N."/>
            <person name="Lim Y.K."/>
        </authorList>
    </citation>
    <scope>NUCLEOTIDE SEQUENCE [LARGE SCALE GENOMIC DNA]</scope>
    <source>
        <strain evidence="1 2">KCOM 1779</strain>
    </source>
</reference>